<accession>A0A2T5J8J2</accession>
<keyword evidence="3" id="KW-1185">Reference proteome</keyword>
<name>A0A2T5J8J2_9SPHI</name>
<comment type="caution">
    <text evidence="2">The sequence shown here is derived from an EMBL/GenBank/DDBJ whole genome shotgun (WGS) entry which is preliminary data.</text>
</comment>
<gene>
    <name evidence="2" type="ORF">C8P68_105284</name>
</gene>
<dbReference type="EMBL" id="QAOQ01000005">
    <property type="protein sequence ID" value="PTQ95775.1"/>
    <property type="molecule type" value="Genomic_DNA"/>
</dbReference>
<keyword evidence="1" id="KW-0732">Signal</keyword>
<dbReference type="AlphaFoldDB" id="A0A2T5J8J2"/>
<feature type="signal peptide" evidence="1">
    <location>
        <begin position="1"/>
        <end position="22"/>
    </location>
</feature>
<protein>
    <submittedName>
        <fullName evidence="2">Uncharacterized protein</fullName>
    </submittedName>
</protein>
<organism evidence="2 3">
    <name type="scientific">Mucilaginibacter yixingensis</name>
    <dbReference type="NCBI Taxonomy" id="1295612"/>
    <lineage>
        <taxon>Bacteria</taxon>
        <taxon>Pseudomonadati</taxon>
        <taxon>Bacteroidota</taxon>
        <taxon>Sphingobacteriia</taxon>
        <taxon>Sphingobacteriales</taxon>
        <taxon>Sphingobacteriaceae</taxon>
        <taxon>Mucilaginibacter</taxon>
    </lineage>
</organism>
<feature type="chain" id="PRO_5015431301" evidence="1">
    <location>
        <begin position="23"/>
        <end position="106"/>
    </location>
</feature>
<dbReference type="Proteomes" id="UP000244168">
    <property type="component" value="Unassembled WGS sequence"/>
</dbReference>
<reference evidence="2 3" key="1">
    <citation type="submission" date="2018-04" db="EMBL/GenBank/DDBJ databases">
        <title>Genomic Encyclopedia of Archaeal and Bacterial Type Strains, Phase II (KMG-II): from individual species to whole genera.</title>
        <authorList>
            <person name="Goeker M."/>
        </authorList>
    </citation>
    <scope>NUCLEOTIDE SEQUENCE [LARGE SCALE GENOMIC DNA]</scope>
    <source>
        <strain evidence="2 3">DSM 26809</strain>
    </source>
</reference>
<evidence type="ECO:0000313" key="2">
    <source>
        <dbReference type="EMBL" id="PTQ95775.1"/>
    </source>
</evidence>
<evidence type="ECO:0000313" key="3">
    <source>
        <dbReference type="Proteomes" id="UP000244168"/>
    </source>
</evidence>
<sequence length="106" mass="12336">MKLKIFGAVLVAVLATASIASAQTHTPYINQRQHAEDHRINQGVRSGEITHREATHLRNNERRIAMAKHNARRDGYVSARERRHITRMENRNSRAIYRAKHNGRRY</sequence>
<dbReference type="RefSeq" id="WP_107829268.1">
    <property type="nucleotide sequence ID" value="NZ_CP160205.1"/>
</dbReference>
<dbReference type="OrthoDB" id="886826at2"/>
<evidence type="ECO:0000256" key="1">
    <source>
        <dbReference type="SAM" id="SignalP"/>
    </source>
</evidence>
<proteinExistence type="predicted"/>